<name>A0AA36F141_OCTVU</name>
<dbReference type="GO" id="GO:0005737">
    <property type="term" value="C:cytoplasm"/>
    <property type="evidence" value="ECO:0007669"/>
    <property type="project" value="UniProtKB-ARBA"/>
</dbReference>
<protein>
    <submittedName>
        <fullName evidence="4">Basic leucine zipper and W2 domain-containing protein 1-like</fullName>
    </submittedName>
</protein>
<dbReference type="Pfam" id="PF25504">
    <property type="entry name" value="HEAT_5MP1_2"/>
    <property type="match status" value="1"/>
</dbReference>
<dbReference type="EMBL" id="OX597817">
    <property type="protein sequence ID" value="CAI9720679.1"/>
    <property type="molecule type" value="Genomic_DNA"/>
</dbReference>
<gene>
    <name evidence="4" type="ORF">OCTVUL_1B021212</name>
</gene>
<dbReference type="InterPro" id="IPR043510">
    <property type="entry name" value="W2_5MP1/2"/>
</dbReference>
<dbReference type="SMART" id="SM00515">
    <property type="entry name" value="eIF5C"/>
    <property type="match status" value="1"/>
</dbReference>
<dbReference type="PANTHER" id="PTHR14208">
    <property type="entry name" value="BASIC LEUCINE ZIPPER AND W2 DOMAIN-CONTAINING PROTEIN"/>
    <property type="match status" value="1"/>
</dbReference>
<dbReference type="InterPro" id="IPR051245">
    <property type="entry name" value="eIF5-mimic_regulator"/>
</dbReference>
<evidence type="ECO:0000313" key="5">
    <source>
        <dbReference type="Proteomes" id="UP001162480"/>
    </source>
</evidence>
<keyword evidence="5" id="KW-1185">Reference proteome</keyword>
<dbReference type="InterPro" id="IPR016024">
    <property type="entry name" value="ARM-type_fold"/>
</dbReference>
<dbReference type="PROSITE" id="PS51363">
    <property type="entry name" value="W2"/>
    <property type="match status" value="1"/>
</dbReference>
<dbReference type="GO" id="GO:0016020">
    <property type="term" value="C:membrane"/>
    <property type="evidence" value="ECO:0007669"/>
    <property type="project" value="TreeGrafter"/>
</dbReference>
<dbReference type="AlphaFoldDB" id="A0AA36F141"/>
<dbReference type="InterPro" id="IPR003307">
    <property type="entry name" value="W2_domain"/>
</dbReference>
<comment type="similarity">
    <text evidence="1">Belongs to the BZW family.</text>
</comment>
<feature type="domain" description="W2" evidence="3">
    <location>
        <begin position="251"/>
        <end position="418"/>
    </location>
</feature>
<proteinExistence type="inferred from homology"/>
<dbReference type="GO" id="GO:0006417">
    <property type="term" value="P:regulation of translation"/>
    <property type="evidence" value="ECO:0007669"/>
    <property type="project" value="UniProtKB-ARBA"/>
</dbReference>
<dbReference type="Proteomes" id="UP001162480">
    <property type="component" value="Chromosome 4"/>
</dbReference>
<evidence type="ECO:0000256" key="1">
    <source>
        <dbReference type="ARBA" id="ARBA00008151"/>
    </source>
</evidence>
<dbReference type="Pfam" id="PF02020">
    <property type="entry name" value="W2"/>
    <property type="match status" value="1"/>
</dbReference>
<dbReference type="SUPFAM" id="SSF48371">
    <property type="entry name" value="ARM repeat"/>
    <property type="match status" value="1"/>
</dbReference>
<organism evidence="4 5">
    <name type="scientific">Octopus vulgaris</name>
    <name type="common">Common octopus</name>
    <dbReference type="NCBI Taxonomy" id="6645"/>
    <lineage>
        <taxon>Eukaryota</taxon>
        <taxon>Metazoa</taxon>
        <taxon>Spiralia</taxon>
        <taxon>Lophotrochozoa</taxon>
        <taxon>Mollusca</taxon>
        <taxon>Cephalopoda</taxon>
        <taxon>Coleoidea</taxon>
        <taxon>Octopodiformes</taxon>
        <taxon>Octopoda</taxon>
        <taxon>Incirrata</taxon>
        <taxon>Octopodidae</taxon>
        <taxon>Octopus</taxon>
    </lineage>
</organism>
<dbReference type="FunFam" id="1.25.40.180:FF:000006">
    <property type="entry name" value="Basic leucine zipper and W2 domain-containing protein 1"/>
    <property type="match status" value="1"/>
</dbReference>
<dbReference type="CDD" id="cd11560">
    <property type="entry name" value="W2_eIF5C_like"/>
    <property type="match status" value="1"/>
</dbReference>
<accession>A0AA36F141</accession>
<dbReference type="InterPro" id="IPR057397">
    <property type="entry name" value="HEAT_5MP1_2"/>
</dbReference>
<evidence type="ECO:0000259" key="3">
    <source>
        <dbReference type="PROSITE" id="PS51363"/>
    </source>
</evidence>
<evidence type="ECO:0000256" key="2">
    <source>
        <dbReference type="SAM" id="MobiDB-lite"/>
    </source>
</evidence>
<dbReference type="PANTHER" id="PTHR14208:SF2">
    <property type="entry name" value="PROTEIN KRASAVIETZ"/>
    <property type="match status" value="1"/>
</dbReference>
<evidence type="ECO:0000313" key="4">
    <source>
        <dbReference type="EMBL" id="CAI9720679.1"/>
    </source>
</evidence>
<sequence>MSQKAPKPILSGQRLKTRKRDEKEKYDPSSFRDAIILGLNECSNDLEQVIKYLDTAGSRLDYRRYAEVLFDILFTGGQLAPGGLIVQDTDPTKPSRADICVFTAEKNVETLKAFYEVFFKLIRRYKYLERSFEDELQKILIYLKAYSEEERCKLAIITGLFLANGLCSAKILSSLFEQHVVKEGLSLEFSTIMFRTWLNEKDINSVSAAMKRSQIENRLLELFPINKRSQEAFLNHFQEAGLGPVANLQRVQQSAEVKKELQKDLTRMINDNEPIKEIIAHLKEYMAKHKLSDHEMVVLVWNTVMGTVEWNKKEELVAEQALKHLRNYSLLFTAVAKTEKSELNLMVRIQEYCYDNINFMKVFQKIIILFYKSEVLSEDVVLKWYRDSPSSKGKGIFVSQMKKFVEWLKSAEEGKRNFLLSISI</sequence>
<reference evidence="4" key="1">
    <citation type="submission" date="2023-08" db="EMBL/GenBank/DDBJ databases">
        <authorList>
            <person name="Alioto T."/>
            <person name="Alioto T."/>
            <person name="Gomez Garrido J."/>
        </authorList>
    </citation>
    <scope>NUCLEOTIDE SEQUENCE</scope>
</reference>
<dbReference type="Gene3D" id="1.25.40.180">
    <property type="match status" value="1"/>
</dbReference>
<feature type="region of interest" description="Disordered" evidence="2">
    <location>
        <begin position="1"/>
        <end position="26"/>
    </location>
</feature>